<dbReference type="GO" id="GO:0016491">
    <property type="term" value="F:oxidoreductase activity"/>
    <property type="evidence" value="ECO:0007669"/>
    <property type="project" value="UniProtKB-KW"/>
</dbReference>
<comment type="similarity">
    <text evidence="2">Belongs to the nitroreductase family.</text>
</comment>
<dbReference type="SUPFAM" id="SSF55469">
    <property type="entry name" value="FMN-dependent nitroreductase-like"/>
    <property type="match status" value="1"/>
</dbReference>
<evidence type="ECO:0000313" key="8">
    <source>
        <dbReference type="EMBL" id="SFM00330.1"/>
    </source>
</evidence>
<evidence type="ECO:0000256" key="5">
    <source>
        <dbReference type="ARBA" id="ARBA00022857"/>
    </source>
</evidence>
<evidence type="ECO:0000256" key="6">
    <source>
        <dbReference type="ARBA" id="ARBA00023002"/>
    </source>
</evidence>
<keyword evidence="4" id="KW-0288">FMN</keyword>
<name>A0A1I4MAX6_9GAMM</name>
<dbReference type="InterPro" id="IPR000415">
    <property type="entry name" value="Nitroreductase-like"/>
</dbReference>
<evidence type="ECO:0000256" key="2">
    <source>
        <dbReference type="ARBA" id="ARBA00007118"/>
    </source>
</evidence>
<evidence type="ECO:0000313" key="9">
    <source>
        <dbReference type="Proteomes" id="UP000198519"/>
    </source>
</evidence>
<dbReference type="PANTHER" id="PTHR43673">
    <property type="entry name" value="NAD(P)H NITROREDUCTASE YDGI-RELATED"/>
    <property type="match status" value="1"/>
</dbReference>
<sequence>MFTDVLNALNWRYATKRMNGQSIPQATIDRIVEAARLAPSSYGLQPYTLLVIEDPELRAKVQQQAAQQPQLSEGSHLLVFATWTTLDEHHVDEFIALIANEREIPVSELNDYSSAIKGTLETLGDTAAKQQWAARQAYIALGLTLTAAALEGVDATPMEGFDPKELDRLLGLPEKNLNSVVIAALGYRDETRDDTAGQAKVRRPLAQFRQLLA</sequence>
<dbReference type="Gene3D" id="3.40.109.10">
    <property type="entry name" value="NADH Oxidase"/>
    <property type="match status" value="1"/>
</dbReference>
<keyword evidence="5" id="KW-0521">NADP</keyword>
<evidence type="ECO:0000256" key="4">
    <source>
        <dbReference type="ARBA" id="ARBA00022643"/>
    </source>
</evidence>
<dbReference type="InterPro" id="IPR029479">
    <property type="entry name" value="Nitroreductase"/>
</dbReference>
<gene>
    <name evidence="8" type="ORF">SAMN04487963_0961</name>
</gene>
<dbReference type="OrthoDB" id="9809288at2"/>
<protein>
    <submittedName>
        <fullName evidence="8">Nitroreductase</fullName>
    </submittedName>
</protein>
<dbReference type="STRING" id="488535.SAMN04487963_0961"/>
<reference evidence="9" key="1">
    <citation type="submission" date="2016-10" db="EMBL/GenBank/DDBJ databases">
        <authorList>
            <person name="Varghese N."/>
            <person name="Submissions S."/>
        </authorList>
    </citation>
    <scope>NUCLEOTIDE SEQUENCE [LARGE SCALE GENOMIC DNA]</scope>
    <source>
        <strain evidence="9">CGMCC 1.7061</strain>
    </source>
</reference>
<evidence type="ECO:0000259" key="7">
    <source>
        <dbReference type="Pfam" id="PF00881"/>
    </source>
</evidence>
<keyword evidence="3" id="KW-0285">Flavoprotein</keyword>
<dbReference type="Proteomes" id="UP000198519">
    <property type="component" value="Unassembled WGS sequence"/>
</dbReference>
<comment type="cofactor">
    <cofactor evidence="1">
        <name>FMN</name>
        <dbReference type="ChEBI" id="CHEBI:58210"/>
    </cofactor>
</comment>
<dbReference type="InterPro" id="IPR033878">
    <property type="entry name" value="NfsB-like"/>
</dbReference>
<dbReference type="AlphaFoldDB" id="A0A1I4MAX6"/>
<dbReference type="RefSeq" id="WP_092020717.1">
    <property type="nucleotide sequence ID" value="NZ_FOUE01000001.1"/>
</dbReference>
<dbReference type="EMBL" id="FOUE01000001">
    <property type="protein sequence ID" value="SFM00330.1"/>
    <property type="molecule type" value="Genomic_DNA"/>
</dbReference>
<dbReference type="Pfam" id="PF00881">
    <property type="entry name" value="Nitroreductase"/>
    <property type="match status" value="1"/>
</dbReference>
<evidence type="ECO:0000256" key="3">
    <source>
        <dbReference type="ARBA" id="ARBA00022630"/>
    </source>
</evidence>
<proteinExistence type="inferred from homology"/>
<dbReference type="CDD" id="cd02149">
    <property type="entry name" value="NfsB-like"/>
    <property type="match status" value="1"/>
</dbReference>
<keyword evidence="9" id="KW-1185">Reference proteome</keyword>
<dbReference type="PANTHER" id="PTHR43673:SF2">
    <property type="entry name" value="NITROREDUCTASE"/>
    <property type="match status" value="1"/>
</dbReference>
<accession>A0A1I4MAX6</accession>
<feature type="domain" description="Nitroreductase" evidence="7">
    <location>
        <begin position="11"/>
        <end position="187"/>
    </location>
</feature>
<organism evidence="8 9">
    <name type="scientific">Marinobacter zhejiangensis</name>
    <dbReference type="NCBI Taxonomy" id="488535"/>
    <lineage>
        <taxon>Bacteria</taxon>
        <taxon>Pseudomonadati</taxon>
        <taxon>Pseudomonadota</taxon>
        <taxon>Gammaproteobacteria</taxon>
        <taxon>Pseudomonadales</taxon>
        <taxon>Marinobacteraceae</taxon>
        <taxon>Marinobacter</taxon>
    </lineage>
</organism>
<evidence type="ECO:0000256" key="1">
    <source>
        <dbReference type="ARBA" id="ARBA00001917"/>
    </source>
</evidence>
<keyword evidence="6" id="KW-0560">Oxidoreductase</keyword>